<evidence type="ECO:0000313" key="1">
    <source>
        <dbReference type="EMBL" id="MWL45190.1"/>
    </source>
</evidence>
<reference evidence="1 2" key="1">
    <citation type="submission" date="2019-12" db="EMBL/GenBank/DDBJ databases">
        <title>Enteriobacteria Tanzani isolates_10432.</title>
        <authorList>
            <person name="Subbiah M."/>
            <person name="Call D."/>
        </authorList>
    </citation>
    <scope>NUCLEOTIDE SEQUENCE [LARGE SCALE GENOMIC DNA]</scope>
    <source>
        <strain evidence="1 2">10432wF6</strain>
    </source>
</reference>
<comment type="caution">
    <text evidence="1">The sequence shown here is derived from an EMBL/GenBank/DDBJ whole genome shotgun (WGS) entry which is preliminary data.</text>
</comment>
<evidence type="ECO:0000313" key="2">
    <source>
        <dbReference type="Proteomes" id="UP000487258"/>
    </source>
</evidence>
<organism evidence="1 2">
    <name type="scientific">Escherichia coli</name>
    <dbReference type="NCBI Taxonomy" id="562"/>
    <lineage>
        <taxon>Bacteria</taxon>
        <taxon>Pseudomonadati</taxon>
        <taxon>Pseudomonadota</taxon>
        <taxon>Gammaproteobacteria</taxon>
        <taxon>Enterobacterales</taxon>
        <taxon>Enterobacteriaceae</taxon>
        <taxon>Escherichia</taxon>
    </lineage>
</organism>
<proteinExistence type="predicted"/>
<sequence length="34" mass="3848">MHIRSLLARIHTPLPLPLMVTRKTPSKTSHLTIS</sequence>
<gene>
    <name evidence="1" type="ORF">GQM04_06560</name>
</gene>
<accession>A0A6L6ZWR9</accession>
<dbReference type="AlphaFoldDB" id="A0A6L6ZWR9"/>
<dbReference type="EMBL" id="WTMY01000036">
    <property type="protein sequence ID" value="MWL45190.1"/>
    <property type="molecule type" value="Genomic_DNA"/>
</dbReference>
<dbReference type="Proteomes" id="UP000487258">
    <property type="component" value="Unassembled WGS sequence"/>
</dbReference>
<protein>
    <submittedName>
        <fullName evidence="1">Uncharacterized protein</fullName>
    </submittedName>
</protein>
<name>A0A6L6ZWR9_ECOLX</name>